<feature type="region of interest" description="Disordered" evidence="1">
    <location>
        <begin position="207"/>
        <end position="250"/>
    </location>
</feature>
<feature type="compositionally biased region" description="Basic and acidic residues" evidence="1">
    <location>
        <begin position="327"/>
        <end position="341"/>
    </location>
</feature>
<organism evidence="3 4">
    <name type="scientific">Skeletonema marinoi</name>
    <dbReference type="NCBI Taxonomy" id="267567"/>
    <lineage>
        <taxon>Eukaryota</taxon>
        <taxon>Sar</taxon>
        <taxon>Stramenopiles</taxon>
        <taxon>Ochrophyta</taxon>
        <taxon>Bacillariophyta</taxon>
        <taxon>Coscinodiscophyceae</taxon>
        <taxon>Thalassiosirophycidae</taxon>
        <taxon>Thalassiosirales</taxon>
        <taxon>Skeletonemataceae</taxon>
        <taxon>Skeletonema</taxon>
        <taxon>Skeletonema marinoi-dohrnii complex</taxon>
    </lineage>
</organism>
<protein>
    <recommendedName>
        <fullName evidence="2">C2H2-type domain-containing protein</fullName>
    </recommendedName>
</protein>
<dbReference type="SMART" id="SM00451">
    <property type="entry name" value="ZnF_U1"/>
    <property type="match status" value="2"/>
</dbReference>
<dbReference type="GO" id="GO:0003676">
    <property type="term" value="F:nucleic acid binding"/>
    <property type="evidence" value="ECO:0007669"/>
    <property type="project" value="InterPro"/>
</dbReference>
<gene>
    <name evidence="3" type="ORF">QTG54_013727</name>
</gene>
<feature type="compositionally biased region" description="Acidic residues" evidence="1">
    <location>
        <begin position="155"/>
        <end position="174"/>
    </location>
</feature>
<dbReference type="EMBL" id="JATAAI010000033">
    <property type="protein sequence ID" value="KAK1735564.1"/>
    <property type="molecule type" value="Genomic_DNA"/>
</dbReference>
<dbReference type="SUPFAM" id="SSF57667">
    <property type="entry name" value="beta-beta-alpha zinc fingers"/>
    <property type="match status" value="1"/>
</dbReference>
<feature type="region of interest" description="Disordered" evidence="1">
    <location>
        <begin position="127"/>
        <end position="146"/>
    </location>
</feature>
<dbReference type="InterPro" id="IPR003604">
    <property type="entry name" value="Matrin/U1-like-C_Znf_C2H2"/>
</dbReference>
<sequence length="366" mass="41140">MNGSTTSRRPSLEEKILSHLRSNNNQTPEATRKEIQKKLVTKDVTSSSSDVTKKDIKRSLKRLVKRGDIVKDGKKYKIIPPVALDEYDDSDDVSRNNDSSSLDDDERDDEAPAVAPFVPIAERIRQTAQTERSDDNPNVKQTMDLDEEIRRLEAELADSDDDDDDEESDYDDSSYDINSIDGNKASTSQADGIICLSSVADERIVPLPQGALPQNKRRALKNIDAGDGEPKKSKKRKSSSSTPKEEHAISEGLKDAVNELLSNYVPASHLKKPFYCRVCQHQSESESDFLSHKQSEFHKGAVQQEKKRTYCKLCRKQLTSIVQMEEHLKSRPHREKMDFVKSKQSGGGGNRSRGHHGRDASGKQWC</sequence>
<evidence type="ECO:0000313" key="3">
    <source>
        <dbReference type="EMBL" id="KAK1735564.1"/>
    </source>
</evidence>
<feature type="compositionally biased region" description="Basic and acidic residues" evidence="1">
    <location>
        <begin position="357"/>
        <end position="366"/>
    </location>
</feature>
<reference evidence="3" key="1">
    <citation type="submission" date="2023-06" db="EMBL/GenBank/DDBJ databases">
        <title>Survivors Of The Sea: Transcriptome response of Skeletonema marinoi to long-term dormancy.</title>
        <authorList>
            <person name="Pinder M.I.M."/>
            <person name="Kourtchenko O."/>
            <person name="Robertson E.K."/>
            <person name="Larsson T."/>
            <person name="Maumus F."/>
            <person name="Osuna-Cruz C.M."/>
            <person name="Vancaester E."/>
            <person name="Stenow R."/>
            <person name="Vandepoele K."/>
            <person name="Ploug H."/>
            <person name="Bruchert V."/>
            <person name="Godhe A."/>
            <person name="Topel M."/>
        </authorList>
    </citation>
    <scope>NUCLEOTIDE SEQUENCE</scope>
    <source>
        <strain evidence="3">R05AC</strain>
    </source>
</reference>
<feature type="region of interest" description="Disordered" evidence="1">
    <location>
        <begin position="75"/>
        <end position="117"/>
    </location>
</feature>
<dbReference type="InterPro" id="IPR013087">
    <property type="entry name" value="Znf_C2H2_type"/>
</dbReference>
<keyword evidence="4" id="KW-1185">Reference proteome</keyword>
<proteinExistence type="predicted"/>
<dbReference type="Pfam" id="PF12874">
    <property type="entry name" value="zf-met"/>
    <property type="match status" value="1"/>
</dbReference>
<comment type="caution">
    <text evidence="3">The sequence shown here is derived from an EMBL/GenBank/DDBJ whole genome shotgun (WGS) entry which is preliminary data.</text>
</comment>
<dbReference type="Gene3D" id="3.30.160.60">
    <property type="entry name" value="Classic Zinc Finger"/>
    <property type="match status" value="1"/>
</dbReference>
<dbReference type="PROSITE" id="PS00028">
    <property type="entry name" value="ZINC_FINGER_C2H2_1"/>
    <property type="match status" value="1"/>
</dbReference>
<feature type="compositionally biased region" description="Acidic residues" evidence="1">
    <location>
        <begin position="101"/>
        <end position="111"/>
    </location>
</feature>
<dbReference type="GO" id="GO:0008270">
    <property type="term" value="F:zinc ion binding"/>
    <property type="evidence" value="ECO:0007669"/>
    <property type="project" value="InterPro"/>
</dbReference>
<feature type="region of interest" description="Disordered" evidence="1">
    <location>
        <begin position="154"/>
        <end position="186"/>
    </location>
</feature>
<dbReference type="AlphaFoldDB" id="A0AAD8XX69"/>
<evidence type="ECO:0000313" key="4">
    <source>
        <dbReference type="Proteomes" id="UP001224775"/>
    </source>
</evidence>
<dbReference type="InterPro" id="IPR036236">
    <property type="entry name" value="Znf_C2H2_sf"/>
</dbReference>
<dbReference type="Proteomes" id="UP001224775">
    <property type="component" value="Unassembled WGS sequence"/>
</dbReference>
<feature type="domain" description="C2H2-type" evidence="2">
    <location>
        <begin position="311"/>
        <end position="333"/>
    </location>
</feature>
<evidence type="ECO:0000256" key="1">
    <source>
        <dbReference type="SAM" id="MobiDB-lite"/>
    </source>
</evidence>
<evidence type="ECO:0000259" key="2">
    <source>
        <dbReference type="PROSITE" id="PS00028"/>
    </source>
</evidence>
<feature type="region of interest" description="Disordered" evidence="1">
    <location>
        <begin position="327"/>
        <end position="366"/>
    </location>
</feature>
<accession>A0AAD8XX69</accession>
<name>A0AAD8XX69_9STRA</name>